<dbReference type="NCBIfam" id="TIGR03905">
    <property type="entry name" value="TIGR03905_4_Cys"/>
    <property type="match status" value="1"/>
</dbReference>
<dbReference type="Pfam" id="PF12637">
    <property type="entry name" value="TSCPD"/>
    <property type="match status" value="1"/>
</dbReference>
<dbReference type="InterPro" id="IPR023806">
    <property type="entry name" value="CHP03905"/>
</dbReference>
<dbReference type="Proteomes" id="UP000317863">
    <property type="component" value="Unassembled WGS sequence"/>
</dbReference>
<comment type="similarity">
    <text evidence="1">Belongs to the ribonucleoside diphosphate reductase class-2 family.</text>
</comment>
<evidence type="ECO:0000313" key="7">
    <source>
        <dbReference type="EMBL" id="TQQ85550.1"/>
    </source>
</evidence>
<protein>
    <recommendedName>
        <fullName evidence="2">ribonucleoside-diphosphate reductase</fullName>
        <ecNumber evidence="2">1.17.4.1</ecNumber>
    </recommendedName>
</protein>
<comment type="catalytic activity">
    <reaction evidence="5">
        <text>a 2'-deoxyribonucleoside 5'-diphosphate + [thioredoxin]-disulfide + H2O = a ribonucleoside 5'-diphosphate + [thioredoxin]-dithiol</text>
        <dbReference type="Rhea" id="RHEA:23252"/>
        <dbReference type="Rhea" id="RHEA-COMP:10698"/>
        <dbReference type="Rhea" id="RHEA-COMP:10700"/>
        <dbReference type="ChEBI" id="CHEBI:15377"/>
        <dbReference type="ChEBI" id="CHEBI:29950"/>
        <dbReference type="ChEBI" id="CHEBI:50058"/>
        <dbReference type="ChEBI" id="CHEBI:57930"/>
        <dbReference type="ChEBI" id="CHEBI:73316"/>
        <dbReference type="EC" id="1.17.4.1"/>
    </reaction>
</comment>
<feature type="domain" description="TSCPD" evidence="6">
    <location>
        <begin position="3"/>
        <end position="77"/>
    </location>
</feature>
<dbReference type="EC" id="1.17.4.1" evidence="2"/>
<gene>
    <name evidence="7" type="ORF">EXD82_01695</name>
</gene>
<reference evidence="7 8" key="1">
    <citation type="submission" date="2019-02" db="EMBL/GenBank/DDBJ databases">
        <title>Peptostreptococcaceae bacterium ZHW00191 nov., a new bacterium isolated from the human gut.</title>
        <authorList>
            <person name="Zhou H.-W."/>
            <person name="Chen X.-J."/>
        </authorList>
    </citation>
    <scope>NUCLEOTIDE SEQUENCE [LARGE SCALE GENOMIC DNA]</scope>
    <source>
        <strain evidence="7 8">ZHW00191</strain>
    </source>
</reference>
<evidence type="ECO:0000256" key="4">
    <source>
        <dbReference type="ARBA" id="ARBA00022741"/>
    </source>
</evidence>
<dbReference type="OrthoDB" id="9801525at2"/>
<dbReference type="EMBL" id="SGJB01000002">
    <property type="protein sequence ID" value="TQQ85550.1"/>
    <property type="molecule type" value="Genomic_DNA"/>
</dbReference>
<dbReference type="GO" id="GO:0000166">
    <property type="term" value="F:nucleotide binding"/>
    <property type="evidence" value="ECO:0007669"/>
    <property type="project" value="UniProtKB-KW"/>
</dbReference>
<dbReference type="GO" id="GO:0004748">
    <property type="term" value="F:ribonucleoside-diphosphate reductase activity, thioredoxin disulfide as acceptor"/>
    <property type="evidence" value="ECO:0007669"/>
    <property type="project" value="UniProtKB-EC"/>
</dbReference>
<dbReference type="GO" id="GO:0071897">
    <property type="term" value="P:DNA biosynthetic process"/>
    <property type="evidence" value="ECO:0007669"/>
    <property type="project" value="UniProtKB-KW"/>
</dbReference>
<evidence type="ECO:0000313" key="8">
    <source>
        <dbReference type="Proteomes" id="UP000317863"/>
    </source>
</evidence>
<keyword evidence="4" id="KW-0547">Nucleotide-binding</keyword>
<accession>A0A544QY09</accession>
<evidence type="ECO:0000259" key="6">
    <source>
        <dbReference type="Pfam" id="PF12637"/>
    </source>
</evidence>
<proteinExistence type="inferred from homology"/>
<dbReference type="InterPro" id="IPR024434">
    <property type="entry name" value="TSCPD_dom"/>
</dbReference>
<comment type="caution">
    <text evidence="7">The sequence shown here is derived from an EMBL/GenBank/DDBJ whole genome shotgun (WGS) entry which is preliminary data.</text>
</comment>
<keyword evidence="8" id="KW-1185">Reference proteome</keyword>
<evidence type="ECO:0000256" key="1">
    <source>
        <dbReference type="ARBA" id="ARBA00007405"/>
    </source>
</evidence>
<keyword evidence="3" id="KW-0237">DNA synthesis</keyword>
<evidence type="ECO:0000256" key="2">
    <source>
        <dbReference type="ARBA" id="ARBA00012274"/>
    </source>
</evidence>
<sequence>MSYKPSGVCCRMMNFEIDSDNKLRDVEFIGGCDGNLKGISKLVEGMDAKKVSDLLIGNTCGNKCTSCPDQLAKAIAENI</sequence>
<name>A0A544QY09_9FIRM</name>
<dbReference type="AlphaFoldDB" id="A0A544QY09"/>
<evidence type="ECO:0000256" key="5">
    <source>
        <dbReference type="ARBA" id="ARBA00047754"/>
    </source>
</evidence>
<evidence type="ECO:0000256" key="3">
    <source>
        <dbReference type="ARBA" id="ARBA00022634"/>
    </source>
</evidence>
<organism evidence="7 8">
    <name type="scientific">Peptacetobacter hominis</name>
    <dbReference type="NCBI Taxonomy" id="2743610"/>
    <lineage>
        <taxon>Bacteria</taxon>
        <taxon>Bacillati</taxon>
        <taxon>Bacillota</taxon>
        <taxon>Clostridia</taxon>
        <taxon>Peptostreptococcales</taxon>
        <taxon>Peptostreptococcaceae</taxon>
        <taxon>Peptacetobacter</taxon>
    </lineage>
</organism>